<name>A0A8H6RRX5_9PEZI</name>
<accession>A0A8H6RRX5</accession>
<proteinExistence type="predicted"/>
<evidence type="ECO:0000313" key="3">
    <source>
        <dbReference type="Proteomes" id="UP000660729"/>
    </source>
</evidence>
<comment type="caution">
    <text evidence="2">The sequence shown here is derived from an EMBL/GenBank/DDBJ whole genome shotgun (WGS) entry which is preliminary data.</text>
</comment>
<dbReference type="OrthoDB" id="3819432at2759"/>
<protein>
    <submittedName>
        <fullName evidence="2">Uncharacterized protein</fullName>
    </submittedName>
</protein>
<dbReference type="AlphaFoldDB" id="A0A8H6RRX5"/>
<dbReference type="EMBL" id="JABCIY010000031">
    <property type="protein sequence ID" value="KAF7196099.1"/>
    <property type="molecule type" value="Genomic_DNA"/>
</dbReference>
<evidence type="ECO:0000256" key="1">
    <source>
        <dbReference type="SAM" id="MobiDB-lite"/>
    </source>
</evidence>
<feature type="compositionally biased region" description="Low complexity" evidence="1">
    <location>
        <begin position="14"/>
        <end position="27"/>
    </location>
</feature>
<reference evidence="2" key="1">
    <citation type="submission" date="2020-04" db="EMBL/GenBank/DDBJ databases">
        <title>Draft genome resource of the tomato pathogen Pseudocercospora fuligena.</title>
        <authorList>
            <person name="Zaccaron A."/>
        </authorList>
    </citation>
    <scope>NUCLEOTIDE SEQUENCE</scope>
    <source>
        <strain evidence="2">PF001</strain>
    </source>
</reference>
<feature type="region of interest" description="Disordered" evidence="1">
    <location>
        <begin position="1"/>
        <end position="109"/>
    </location>
</feature>
<evidence type="ECO:0000313" key="2">
    <source>
        <dbReference type="EMBL" id="KAF7196099.1"/>
    </source>
</evidence>
<gene>
    <name evidence="2" type="ORF">HII31_02500</name>
</gene>
<dbReference type="Proteomes" id="UP000660729">
    <property type="component" value="Unassembled WGS sequence"/>
</dbReference>
<feature type="compositionally biased region" description="Polar residues" evidence="1">
    <location>
        <begin position="73"/>
        <end position="93"/>
    </location>
</feature>
<sequence length="358" mass="40447">MSFKLRLSGKRPGAASPSQPNQRSSSRAMPDEDGADQQQVHDDEVTDMTETGSANNIPDLATPKLRLGRRTAETTPSTQGNRSRSTPVPSSAQSSLKRSRKLHKKEVREHARAKSLNILGDLQSMALSDGIESAAAPDITRRPSPTIKLKRGNKIYVCHFFKLARELRDMVYEYHAEDYPVIISNKTSRLVCYSPVMIGSKQLCKEYVEHLNSKTSIYANIRNWDFSSTITFLNKLTVGERTMFVPGGRVDALRTITFVLTFSIPKKKYHDKFAQDDKLTRWIRRLADPSKNGHGIDFQYECETVDLDANMPLGLEHTNGVMFDLYMEGNRRSIEELRQINSALQEAQSRVQEPQVVV</sequence>
<keyword evidence="3" id="KW-1185">Reference proteome</keyword>
<organism evidence="2 3">
    <name type="scientific">Pseudocercospora fuligena</name>
    <dbReference type="NCBI Taxonomy" id="685502"/>
    <lineage>
        <taxon>Eukaryota</taxon>
        <taxon>Fungi</taxon>
        <taxon>Dikarya</taxon>
        <taxon>Ascomycota</taxon>
        <taxon>Pezizomycotina</taxon>
        <taxon>Dothideomycetes</taxon>
        <taxon>Dothideomycetidae</taxon>
        <taxon>Mycosphaerellales</taxon>
        <taxon>Mycosphaerellaceae</taxon>
        <taxon>Pseudocercospora</taxon>
    </lineage>
</organism>